<reference evidence="2" key="1">
    <citation type="submission" date="2015-05" db="EMBL/GenBank/DDBJ databases">
        <authorList>
            <person name="Urmite Genomes"/>
        </authorList>
    </citation>
    <scope>NUCLEOTIDE SEQUENCE [LARGE SCALE GENOMIC DNA]</scope>
    <source>
        <strain evidence="2">LF1</strain>
    </source>
</reference>
<protein>
    <submittedName>
        <fullName evidence="1">Uncharacterized protein</fullName>
    </submittedName>
</protein>
<evidence type="ECO:0000313" key="1">
    <source>
        <dbReference type="EMBL" id="CRK83010.1"/>
    </source>
</evidence>
<dbReference type="AlphaFoldDB" id="A0A0U1NYA8"/>
<dbReference type="OrthoDB" id="2961519at2"/>
<organism evidence="1 2">
    <name type="scientific">Neobacillus massiliamazoniensis</name>
    <dbReference type="NCBI Taxonomy" id="1499688"/>
    <lineage>
        <taxon>Bacteria</taxon>
        <taxon>Bacillati</taxon>
        <taxon>Bacillota</taxon>
        <taxon>Bacilli</taxon>
        <taxon>Bacillales</taxon>
        <taxon>Bacillaceae</taxon>
        <taxon>Neobacillus</taxon>
    </lineage>
</organism>
<dbReference type="STRING" id="1499688.BN000_02965"/>
<dbReference type="RefSeq" id="WP_090635306.1">
    <property type="nucleotide sequence ID" value="NZ_CVRB01000003.1"/>
</dbReference>
<sequence length="640" mass="73927">MIVLGRTKSLSFANTDIPERLVIDVVGTLSDNSLIPLHADVRQQALPNNGRVFIPNYFSVPEEHQYKLWELNESLTYEPSLANSSKYVLGKEVHNVPLYEVITLQGNFETQKNLIETKLRNSINSKETPLPNVLFTTEDGYVIGPVKIKHLVDEAYTLVEDNFVAVYKIDISLTMIHNRLFTIAKLLEDDFVGFIDVANDERAVRAALKILKEQYEYGDLSRKVIARLSQIYTSTSGEMNQRLTRVQQIIQSKTFNEETELFFRNQFLDLPYVQQMIEANKNDAFEKLLVDFKVKHRDLIKEVEITEHALENKNLELTHTEEVIQQKIALLQNIEESFSVKLTQLEKQFADVYVEHFLRQGINVQQQIPQTNHSQKVTEIPQACVKVITNNEPFASIDKTLEIFHTSRKRLHIRDRYETLHKTVLGAILFRDPVIIAGTHSFELAQFIGRTYSANQFYSIVPEVNLFSFAALENLTPHAEDILSAVHIHNLHFTQGEFALKSYVELMKWNDKATQLLILTFDDVQQAKTCITSLSCTPLLYAEDFLNFAVLPRKFITVNFAQIDLSEVEDLELEDCSTFNREFEAWFEEKFGYKFEQSFVLDNWLSILTSDLDGSNESELEHIYKLFEHYITSLKRDGKS</sequence>
<evidence type="ECO:0000313" key="2">
    <source>
        <dbReference type="Proteomes" id="UP000199087"/>
    </source>
</evidence>
<name>A0A0U1NYA8_9BACI</name>
<gene>
    <name evidence="1" type="ORF">BN000_02965</name>
</gene>
<dbReference type="EMBL" id="CVRB01000003">
    <property type="protein sequence ID" value="CRK83010.1"/>
    <property type="molecule type" value="Genomic_DNA"/>
</dbReference>
<proteinExistence type="predicted"/>
<dbReference type="Proteomes" id="UP000199087">
    <property type="component" value="Unassembled WGS sequence"/>
</dbReference>
<keyword evidence="2" id="KW-1185">Reference proteome</keyword>
<accession>A0A0U1NYA8</accession>